<comment type="caution">
    <text evidence="3">The sequence shown here is derived from an EMBL/GenBank/DDBJ whole genome shotgun (WGS) entry which is preliminary data.</text>
</comment>
<organism evidence="3 4">
    <name type="scientific">Stakelama flava</name>
    <dbReference type="NCBI Taxonomy" id="2860338"/>
    <lineage>
        <taxon>Bacteria</taxon>
        <taxon>Pseudomonadati</taxon>
        <taxon>Pseudomonadota</taxon>
        <taxon>Alphaproteobacteria</taxon>
        <taxon>Sphingomonadales</taxon>
        <taxon>Sphingomonadaceae</taxon>
        <taxon>Stakelama</taxon>
    </lineage>
</organism>
<evidence type="ECO:0000313" key="4">
    <source>
        <dbReference type="Proteomes" id="UP001197214"/>
    </source>
</evidence>
<feature type="signal peptide" evidence="2">
    <location>
        <begin position="1"/>
        <end position="27"/>
    </location>
</feature>
<evidence type="ECO:0000313" key="3">
    <source>
        <dbReference type="EMBL" id="MBW4331612.1"/>
    </source>
</evidence>
<gene>
    <name evidence="3" type="ORF">KY084_12105</name>
</gene>
<dbReference type="InterPro" id="IPR012669">
    <property type="entry name" value="Pectate_lyase"/>
</dbReference>
<dbReference type="RefSeq" id="WP_219238735.1">
    <property type="nucleotide sequence ID" value="NZ_JAHWZX010000011.1"/>
</dbReference>
<evidence type="ECO:0000256" key="1">
    <source>
        <dbReference type="SAM" id="MobiDB-lite"/>
    </source>
</evidence>
<keyword evidence="4" id="KW-1185">Reference proteome</keyword>
<dbReference type="Proteomes" id="UP001197214">
    <property type="component" value="Unassembled WGS sequence"/>
</dbReference>
<feature type="chain" id="PRO_5045876095" evidence="2">
    <location>
        <begin position="28"/>
        <end position="546"/>
    </location>
</feature>
<sequence>MSKRAGWNRLNVGLGALALAIAPTPFATPPAAAAAQQATPSRQQILDTMKRATRFMVEDVSTRGGYVWSYLPDMSRRWGELEARPSMIWVQPPGTPDMGNLFLDAYHATGDEYYYEAAEKAADALIAGEISTGGWNYFIDFAGEASTRQFYDTIGKNAWRMEEFQHYWGNATFDDDGTAQAMKFILRLYAEKFDSKYKAEVMRNIDFVLKSQYPNGGWPQRWPLKHEFVHHGLADYTSYITFNDNVTAENVDYLIDCFQTLSDERLLPAIYRGMDIYLLTQQGEPQPGWALQYTPVTLEPAAARSYEPKALATHTTASAVEQLMRFYRLTGDSRYLARIPKALDWLESVKLPDDQATAKGAYPTFIEIGTGKPLYLHRRGSNSANGEYYTSSKPDHVIGHYSSYRDLDVDALRREYARVKAMSPEQARADSPLFHARARAFPRFVETDTSGTSDLNDAAAGQDIGALIARLNAQGWWPTELKATSNPYAGDPDDAPSKRDYETARVGDKYDTSPYYAEKPVIGISTATYLNNMGELIAALEKRRGG</sequence>
<dbReference type="EMBL" id="JAHWZX010000011">
    <property type="protein sequence ID" value="MBW4331612.1"/>
    <property type="molecule type" value="Genomic_DNA"/>
</dbReference>
<protein>
    <submittedName>
        <fullName evidence="3">Pectate lyase</fullName>
    </submittedName>
</protein>
<evidence type="ECO:0000256" key="2">
    <source>
        <dbReference type="SAM" id="SignalP"/>
    </source>
</evidence>
<proteinExistence type="predicted"/>
<keyword evidence="2" id="KW-0732">Signal</keyword>
<keyword evidence="3" id="KW-0456">Lyase</keyword>
<dbReference type="GO" id="GO:0016829">
    <property type="term" value="F:lyase activity"/>
    <property type="evidence" value="ECO:0007669"/>
    <property type="project" value="UniProtKB-KW"/>
</dbReference>
<accession>A0ABS6XN19</accession>
<dbReference type="Pfam" id="PF09492">
    <property type="entry name" value="Pec_lyase"/>
    <property type="match status" value="1"/>
</dbReference>
<feature type="compositionally biased region" description="Basic and acidic residues" evidence="1">
    <location>
        <begin position="495"/>
        <end position="504"/>
    </location>
</feature>
<name>A0ABS6XN19_9SPHN</name>
<feature type="region of interest" description="Disordered" evidence="1">
    <location>
        <begin position="482"/>
        <end position="504"/>
    </location>
</feature>
<reference evidence="3 4" key="1">
    <citation type="submission" date="2021-07" db="EMBL/GenBank/DDBJ databases">
        <title>Stakelama flava sp. nov., a novel endophytic bacterium isolated from branch of Kandelia candel.</title>
        <authorList>
            <person name="Tuo L."/>
        </authorList>
    </citation>
    <scope>NUCLEOTIDE SEQUENCE [LARGE SCALE GENOMIC DNA]</scope>
    <source>
        <strain evidence="3 4">CBK3Z-3</strain>
    </source>
</reference>